<sequence length="91" mass="9366">MGGIPAAGVGLLVLLGGGGALAHAVSNSRQEIPNKAYRENLWRNVPVESLLPAEIGLQGPEKKLGVLRAMASRSPSSTPVSWPGTPRSRGG</sequence>
<dbReference type="RefSeq" id="WP_387416088.1">
    <property type="nucleotide sequence ID" value="NZ_JBIASD010000024.1"/>
</dbReference>
<proteinExistence type="predicted"/>
<reference evidence="2 3" key="1">
    <citation type="submission" date="2024-10" db="EMBL/GenBank/DDBJ databases">
        <title>The Natural Products Discovery Center: Release of the First 8490 Sequenced Strains for Exploring Actinobacteria Biosynthetic Diversity.</title>
        <authorList>
            <person name="Kalkreuter E."/>
            <person name="Kautsar S.A."/>
            <person name="Yang D."/>
            <person name="Bader C.D."/>
            <person name="Teijaro C.N."/>
            <person name="Fluegel L."/>
            <person name="Davis C.M."/>
            <person name="Simpson J.R."/>
            <person name="Lauterbach L."/>
            <person name="Steele A.D."/>
            <person name="Gui C."/>
            <person name="Meng S."/>
            <person name="Li G."/>
            <person name="Viehrig K."/>
            <person name="Ye F."/>
            <person name="Su P."/>
            <person name="Kiefer A.F."/>
            <person name="Nichols A."/>
            <person name="Cepeda A.J."/>
            <person name="Yan W."/>
            <person name="Fan B."/>
            <person name="Jiang Y."/>
            <person name="Adhikari A."/>
            <person name="Zheng C.-J."/>
            <person name="Schuster L."/>
            <person name="Cowan T.M."/>
            <person name="Smanski M.J."/>
            <person name="Chevrette M.G."/>
            <person name="De Carvalho L.P.S."/>
            <person name="Shen B."/>
        </authorList>
    </citation>
    <scope>NUCLEOTIDE SEQUENCE [LARGE SCALE GENOMIC DNA]</scope>
    <source>
        <strain evidence="2 3">NPDC002173</strain>
    </source>
</reference>
<keyword evidence="3" id="KW-1185">Reference proteome</keyword>
<accession>A0ABW6T0B6</accession>
<evidence type="ECO:0000313" key="3">
    <source>
        <dbReference type="Proteomes" id="UP001602013"/>
    </source>
</evidence>
<dbReference type="Proteomes" id="UP001602013">
    <property type="component" value="Unassembled WGS sequence"/>
</dbReference>
<evidence type="ECO:0000313" key="2">
    <source>
        <dbReference type="EMBL" id="MFF3669812.1"/>
    </source>
</evidence>
<name>A0ABW6T0B6_9ACTN</name>
<gene>
    <name evidence="2" type="ORF">ACFYXI_29910</name>
</gene>
<organism evidence="2 3">
    <name type="scientific">Microtetraspora malaysiensis</name>
    <dbReference type="NCBI Taxonomy" id="161358"/>
    <lineage>
        <taxon>Bacteria</taxon>
        <taxon>Bacillati</taxon>
        <taxon>Actinomycetota</taxon>
        <taxon>Actinomycetes</taxon>
        <taxon>Streptosporangiales</taxon>
        <taxon>Streptosporangiaceae</taxon>
        <taxon>Microtetraspora</taxon>
    </lineage>
</organism>
<protein>
    <submittedName>
        <fullName evidence="2">Uncharacterized protein</fullName>
    </submittedName>
</protein>
<feature type="region of interest" description="Disordered" evidence="1">
    <location>
        <begin position="70"/>
        <end position="91"/>
    </location>
</feature>
<comment type="caution">
    <text evidence="2">The sequence shown here is derived from an EMBL/GenBank/DDBJ whole genome shotgun (WGS) entry which is preliminary data.</text>
</comment>
<dbReference type="EMBL" id="JBIASD010000024">
    <property type="protein sequence ID" value="MFF3669812.1"/>
    <property type="molecule type" value="Genomic_DNA"/>
</dbReference>
<evidence type="ECO:0000256" key="1">
    <source>
        <dbReference type="SAM" id="MobiDB-lite"/>
    </source>
</evidence>